<dbReference type="Proteomes" id="UP000596742">
    <property type="component" value="Unassembled WGS sequence"/>
</dbReference>
<reference evidence="1" key="1">
    <citation type="submission" date="2018-11" db="EMBL/GenBank/DDBJ databases">
        <authorList>
            <person name="Alioto T."/>
            <person name="Alioto T."/>
        </authorList>
    </citation>
    <scope>NUCLEOTIDE SEQUENCE</scope>
</reference>
<dbReference type="EMBL" id="UYJE01009574">
    <property type="protein sequence ID" value="VDI74573.1"/>
    <property type="molecule type" value="Genomic_DNA"/>
</dbReference>
<evidence type="ECO:0000313" key="2">
    <source>
        <dbReference type="Proteomes" id="UP000596742"/>
    </source>
</evidence>
<organism evidence="1 2">
    <name type="scientific">Mytilus galloprovincialis</name>
    <name type="common">Mediterranean mussel</name>
    <dbReference type="NCBI Taxonomy" id="29158"/>
    <lineage>
        <taxon>Eukaryota</taxon>
        <taxon>Metazoa</taxon>
        <taxon>Spiralia</taxon>
        <taxon>Lophotrochozoa</taxon>
        <taxon>Mollusca</taxon>
        <taxon>Bivalvia</taxon>
        <taxon>Autobranchia</taxon>
        <taxon>Pteriomorphia</taxon>
        <taxon>Mytilida</taxon>
        <taxon>Mytiloidea</taxon>
        <taxon>Mytilidae</taxon>
        <taxon>Mytilinae</taxon>
        <taxon>Mytilus</taxon>
    </lineage>
</organism>
<comment type="caution">
    <text evidence="1">The sequence shown here is derived from an EMBL/GenBank/DDBJ whole genome shotgun (WGS) entry which is preliminary data.</text>
</comment>
<evidence type="ECO:0000313" key="1">
    <source>
        <dbReference type="EMBL" id="VDI74573.1"/>
    </source>
</evidence>
<accession>A0A8B6H6I7</accession>
<name>A0A8B6H6I7_MYTGA</name>
<proteinExistence type="predicted"/>
<keyword evidence="2" id="KW-1185">Reference proteome</keyword>
<dbReference type="AlphaFoldDB" id="A0A8B6H6I7"/>
<gene>
    <name evidence="1" type="ORF">MGAL_10B032166</name>
</gene>
<protein>
    <submittedName>
        <fullName evidence="1">Uncharacterized protein</fullName>
    </submittedName>
</protein>
<sequence length="111" mass="12337">MISSRIDLMEAFGITSFINILHEMNTKVNICALACLFAFTMGEQCRHRGDCSTKSCERPVFVDCIDHICTCAVPTHVDCATRIQCLPVCQGHGKGVYCLDGSCYCHNREMP</sequence>